<feature type="compositionally biased region" description="Polar residues" evidence="1">
    <location>
        <begin position="79"/>
        <end position="105"/>
    </location>
</feature>
<organism evidence="2 3">
    <name type="scientific">Pseudolycoriella hygida</name>
    <dbReference type="NCBI Taxonomy" id="35572"/>
    <lineage>
        <taxon>Eukaryota</taxon>
        <taxon>Metazoa</taxon>
        <taxon>Ecdysozoa</taxon>
        <taxon>Arthropoda</taxon>
        <taxon>Hexapoda</taxon>
        <taxon>Insecta</taxon>
        <taxon>Pterygota</taxon>
        <taxon>Neoptera</taxon>
        <taxon>Endopterygota</taxon>
        <taxon>Diptera</taxon>
        <taxon>Nematocera</taxon>
        <taxon>Sciaroidea</taxon>
        <taxon>Sciaridae</taxon>
        <taxon>Pseudolycoriella</taxon>
    </lineage>
</organism>
<evidence type="ECO:0000313" key="3">
    <source>
        <dbReference type="Proteomes" id="UP001151699"/>
    </source>
</evidence>
<dbReference type="GO" id="GO:0005783">
    <property type="term" value="C:endoplasmic reticulum"/>
    <property type="evidence" value="ECO:0007669"/>
    <property type="project" value="TreeGrafter"/>
</dbReference>
<dbReference type="AlphaFoldDB" id="A0A9Q0MJN2"/>
<keyword evidence="2" id="KW-0012">Acyltransferase</keyword>
<keyword evidence="2" id="KW-0808">Transferase</keyword>
<accession>A0A9Q0MJN2</accession>
<dbReference type="PANTHER" id="PTHR10983">
    <property type="entry name" value="1-ACYLGLYCEROL-3-PHOSPHATE ACYLTRANSFERASE-RELATED"/>
    <property type="match status" value="1"/>
</dbReference>
<proteinExistence type="predicted"/>
<reference evidence="2" key="1">
    <citation type="submission" date="2022-07" db="EMBL/GenBank/DDBJ databases">
        <authorList>
            <person name="Trinca V."/>
            <person name="Uliana J.V.C."/>
            <person name="Torres T.T."/>
            <person name="Ward R.J."/>
            <person name="Monesi N."/>
        </authorList>
    </citation>
    <scope>NUCLEOTIDE SEQUENCE</scope>
    <source>
        <strain evidence="2">HSMRA1968</strain>
        <tissue evidence="2">Whole embryos</tissue>
    </source>
</reference>
<dbReference type="PANTHER" id="PTHR10983:SF2">
    <property type="entry name" value="ACYL-COA:LYSOPHOSPHATIDYLGLYCEROL ACYLTRANSFERASE 1"/>
    <property type="match status" value="1"/>
</dbReference>
<dbReference type="EMBL" id="WJQU01003870">
    <property type="protein sequence ID" value="KAJ6621436.1"/>
    <property type="molecule type" value="Genomic_DNA"/>
</dbReference>
<dbReference type="GO" id="GO:0036149">
    <property type="term" value="P:phosphatidylinositol acyl-chain remodeling"/>
    <property type="evidence" value="ECO:0007669"/>
    <property type="project" value="TreeGrafter"/>
</dbReference>
<evidence type="ECO:0000256" key="1">
    <source>
        <dbReference type="SAM" id="MobiDB-lite"/>
    </source>
</evidence>
<evidence type="ECO:0000313" key="2">
    <source>
        <dbReference type="EMBL" id="KAJ6621436.1"/>
    </source>
</evidence>
<gene>
    <name evidence="2" type="primary">Lpgat1_1</name>
    <name evidence="2" type="ORF">Bhyg_17015</name>
</gene>
<dbReference type="Proteomes" id="UP001151699">
    <property type="component" value="Unassembled WGS sequence"/>
</dbReference>
<feature type="non-terminal residue" evidence="2">
    <location>
        <position position="1"/>
    </location>
</feature>
<keyword evidence="3" id="KW-1185">Reference proteome</keyword>
<dbReference type="OrthoDB" id="5920068at2759"/>
<name>A0A9Q0MJN2_9DIPT</name>
<protein>
    <submittedName>
        <fullName evidence="2">Acyl-CoA:lysophosphatidylglycerol acyltransferase 1</fullName>
    </submittedName>
</protein>
<sequence>GRNVRDLSIKKLKEHIEEFFIPLMRNWMVLFPEGGFLRKRKEVSQQYAQRNNLPHMNHVSLPRVGALKAILSALPPRDSSLSAQQGNNNSCKQSTNNGTVQQNTNEESVSPPTTESSHHLDYILDVTIAYPEGKPLDILDI</sequence>
<feature type="region of interest" description="Disordered" evidence="1">
    <location>
        <begin position="77"/>
        <end position="116"/>
    </location>
</feature>
<dbReference type="GO" id="GO:0016746">
    <property type="term" value="F:acyltransferase activity"/>
    <property type="evidence" value="ECO:0007669"/>
    <property type="project" value="UniProtKB-KW"/>
</dbReference>
<feature type="compositionally biased region" description="Low complexity" evidence="1">
    <location>
        <begin position="106"/>
        <end position="115"/>
    </location>
</feature>
<feature type="non-terminal residue" evidence="2">
    <location>
        <position position="141"/>
    </location>
</feature>
<comment type="caution">
    <text evidence="2">The sequence shown here is derived from an EMBL/GenBank/DDBJ whole genome shotgun (WGS) entry which is preliminary data.</text>
</comment>